<evidence type="ECO:0000259" key="1">
    <source>
        <dbReference type="Pfam" id="PF13454"/>
    </source>
</evidence>
<dbReference type="PANTHER" id="PTHR40254">
    <property type="entry name" value="BLR0577 PROTEIN"/>
    <property type="match status" value="1"/>
</dbReference>
<evidence type="ECO:0000313" key="3">
    <source>
        <dbReference type="Proteomes" id="UP000631181"/>
    </source>
</evidence>
<dbReference type="InterPro" id="IPR052189">
    <property type="entry name" value="L-asp_N-monooxygenase_NS-form"/>
</dbReference>
<comment type="caution">
    <text evidence="2">The sequence shown here is derived from an EMBL/GenBank/DDBJ whole genome shotgun (WGS) entry which is preliminary data.</text>
</comment>
<accession>A0A8J8WID5</accession>
<dbReference type="AlphaFoldDB" id="A0A8J8WID5"/>
<dbReference type="InterPro" id="IPR038732">
    <property type="entry name" value="HpyO/CreE_NAD-binding"/>
</dbReference>
<dbReference type="Pfam" id="PF13454">
    <property type="entry name" value="NAD_binding_9"/>
    <property type="match status" value="1"/>
</dbReference>
<evidence type="ECO:0000313" key="2">
    <source>
        <dbReference type="EMBL" id="KAF7714033.1"/>
    </source>
</evidence>
<dbReference type="OrthoDB" id="5185064at2759"/>
<dbReference type="SUPFAM" id="SSF51905">
    <property type="entry name" value="FAD/NAD(P)-binding domain"/>
    <property type="match status" value="1"/>
</dbReference>
<reference evidence="2" key="1">
    <citation type="journal article" date="2020" name="Front. Microbiol.">
        <title>Gene regulatory networks of Penicillium echinulatum 2HH and Penicillium oxalicum 114-2 inferred by a computational biology approach.</title>
        <authorList>
            <person name="Lenz A.R."/>
            <person name="Galan-Vasquez E."/>
            <person name="Balbinot E."/>
            <person name="De Abreu F.P."/>
            <person name="De Oliveira N.S."/>
            <person name="Da Rosa L.O."/>
            <person name="De Avila E Silva S."/>
            <person name="Camassola M."/>
            <person name="Dillon A.J.P."/>
            <person name="Perez-Rueda E."/>
        </authorList>
    </citation>
    <scope>NUCLEOTIDE SEQUENCE</scope>
    <source>
        <strain evidence="2">S1M29</strain>
    </source>
</reference>
<organism evidence="2 3">
    <name type="scientific">Penicillium ucsense</name>
    <dbReference type="NCBI Taxonomy" id="2839758"/>
    <lineage>
        <taxon>Eukaryota</taxon>
        <taxon>Fungi</taxon>
        <taxon>Dikarya</taxon>
        <taxon>Ascomycota</taxon>
        <taxon>Pezizomycotina</taxon>
        <taxon>Eurotiomycetes</taxon>
        <taxon>Eurotiomycetidae</taxon>
        <taxon>Eurotiales</taxon>
        <taxon>Aspergillaceae</taxon>
        <taxon>Penicillium</taxon>
    </lineage>
</organism>
<dbReference type="Proteomes" id="UP000631181">
    <property type="component" value="Unassembled WGS sequence"/>
</dbReference>
<proteinExistence type="predicted"/>
<dbReference type="EMBL" id="WIWV01000098">
    <property type="protein sequence ID" value="KAF7714033.1"/>
    <property type="molecule type" value="Genomic_DNA"/>
</dbReference>
<sequence>MGDIGTQISAVNMVYGPQIAIVGAGPRGTSTLERIAASATQFIAKNSWLTIYIIDPYPPGAGRVWRTDQSGLLLMNTVSSQVTLFTDDKVHCDGPKVQGPTLFAMQKNGHTVGPDEFSTRIQCGTYLRWVYDHVVERLPSNVKVKLHTDHAKKATKMQNGLYQLSLTTGVIENLSAVILAQGHLPRKFEAEETEDEEFASKHGNLTYIPPCNPADAEANLSKLKAGQSVVLKGLGLSFFDYITLLSEGRGGEYVREDCKLIYKASGREPAIYCYSRRGLPMHARGQNQRAAADRQRPILLTDKKIEGFRKDAAQGNPPIFEKTVLSIIQAEVEYDWIASCTSDDKKSTLLGKLNIGQNDRWNWGTVKNPHKPDKSSHSLKSWQEWLKAYLNEDIREALLGNVDEPHAAARSVLRDLRNDIRATVDFDGIKDTIAVSNDKHSQYHIRDKSSSLCRFLCVGPPCQRIEQMVALMEAGVLKVLNPDSKVTRNESDGSGWTVTDQDGKSNPVKVTAVVEARIQTPSVTQTKDSLLKDLLTTKQCRPYRRIGGSDTGALAISPLPERVIGDYGKPNERLFAIDVPTEGVRWVTTAVPRPLADSVLLRSTDAVARAAMRQAQKDLLDKKLG</sequence>
<dbReference type="InterPro" id="IPR036188">
    <property type="entry name" value="FAD/NAD-bd_sf"/>
</dbReference>
<gene>
    <name evidence="2" type="ORF">PECM_008923</name>
</gene>
<keyword evidence="3" id="KW-1185">Reference proteome</keyword>
<dbReference type="PANTHER" id="PTHR40254:SF1">
    <property type="entry name" value="BLR0577 PROTEIN"/>
    <property type="match status" value="1"/>
</dbReference>
<name>A0A8J8WID5_9EURO</name>
<protein>
    <recommendedName>
        <fullName evidence="1">FAD-dependent urate hydroxylase HpyO/Asp monooxygenase CreE-like FAD/NAD(P)-binding domain-containing protein</fullName>
    </recommendedName>
</protein>
<feature type="domain" description="FAD-dependent urate hydroxylase HpyO/Asp monooxygenase CreE-like FAD/NAD(P)-binding" evidence="1">
    <location>
        <begin position="20"/>
        <end position="183"/>
    </location>
</feature>